<dbReference type="Pfam" id="PF00626">
    <property type="entry name" value="Gelsolin"/>
    <property type="match status" value="1"/>
</dbReference>
<feature type="compositionally biased region" description="Polar residues" evidence="2">
    <location>
        <begin position="1580"/>
        <end position="1597"/>
    </location>
</feature>
<feature type="region of interest" description="Disordered" evidence="2">
    <location>
        <begin position="1244"/>
        <end position="1281"/>
    </location>
</feature>
<dbReference type="InterPro" id="IPR029006">
    <property type="entry name" value="ADF-H/Gelsolin-like_dom_sf"/>
</dbReference>
<dbReference type="SMART" id="SM00262">
    <property type="entry name" value="GEL"/>
    <property type="match status" value="5"/>
</dbReference>
<evidence type="ECO:0000256" key="2">
    <source>
        <dbReference type="SAM" id="MobiDB-lite"/>
    </source>
</evidence>
<feature type="compositionally biased region" description="Low complexity" evidence="2">
    <location>
        <begin position="306"/>
        <end position="320"/>
    </location>
</feature>
<dbReference type="GO" id="GO:0051014">
    <property type="term" value="P:actin filament severing"/>
    <property type="evidence" value="ECO:0007669"/>
    <property type="project" value="TreeGrafter"/>
</dbReference>
<feature type="compositionally biased region" description="Basic residues" evidence="2">
    <location>
        <begin position="103"/>
        <end position="119"/>
    </location>
</feature>
<feature type="compositionally biased region" description="Basic and acidic residues" evidence="2">
    <location>
        <begin position="2116"/>
        <end position="2137"/>
    </location>
</feature>
<organism evidence="4 5">
    <name type="scientific">Psylliodes chrysocephalus</name>
    <dbReference type="NCBI Taxonomy" id="3402493"/>
    <lineage>
        <taxon>Eukaryota</taxon>
        <taxon>Metazoa</taxon>
        <taxon>Ecdysozoa</taxon>
        <taxon>Arthropoda</taxon>
        <taxon>Hexapoda</taxon>
        <taxon>Insecta</taxon>
        <taxon>Pterygota</taxon>
        <taxon>Neoptera</taxon>
        <taxon>Endopterygota</taxon>
        <taxon>Coleoptera</taxon>
        <taxon>Polyphaga</taxon>
        <taxon>Cucujiformia</taxon>
        <taxon>Chrysomeloidea</taxon>
        <taxon>Chrysomelidae</taxon>
        <taxon>Galerucinae</taxon>
        <taxon>Alticini</taxon>
        <taxon>Psylliodes</taxon>
    </lineage>
</organism>
<feature type="region of interest" description="Disordered" evidence="2">
    <location>
        <begin position="405"/>
        <end position="426"/>
    </location>
</feature>
<feature type="compositionally biased region" description="Pro residues" evidence="2">
    <location>
        <begin position="410"/>
        <end position="419"/>
    </location>
</feature>
<feature type="region of interest" description="Disordered" evidence="2">
    <location>
        <begin position="972"/>
        <end position="1020"/>
    </location>
</feature>
<dbReference type="GO" id="GO:0051016">
    <property type="term" value="P:barbed-end actin filament capping"/>
    <property type="evidence" value="ECO:0007669"/>
    <property type="project" value="TreeGrafter"/>
</dbReference>
<feature type="compositionally biased region" description="Polar residues" evidence="2">
    <location>
        <begin position="1385"/>
        <end position="1394"/>
    </location>
</feature>
<feature type="region of interest" description="Disordered" evidence="2">
    <location>
        <begin position="276"/>
        <end position="351"/>
    </location>
</feature>
<feature type="compositionally biased region" description="Basic and acidic residues" evidence="2">
    <location>
        <begin position="245"/>
        <end position="260"/>
    </location>
</feature>
<name>A0A9P0G970_9CUCU</name>
<feature type="region of interest" description="Disordered" evidence="2">
    <location>
        <begin position="1570"/>
        <end position="1700"/>
    </location>
</feature>
<dbReference type="Proteomes" id="UP001153636">
    <property type="component" value="Chromosome 13"/>
</dbReference>
<feature type="compositionally biased region" description="Basic residues" evidence="2">
    <location>
        <begin position="1599"/>
        <end position="1610"/>
    </location>
</feature>
<feature type="compositionally biased region" description="Basic and acidic residues" evidence="2">
    <location>
        <begin position="226"/>
        <end position="238"/>
    </location>
</feature>
<feature type="region of interest" description="Disordered" evidence="2">
    <location>
        <begin position="1500"/>
        <end position="1522"/>
    </location>
</feature>
<feature type="compositionally biased region" description="Polar residues" evidence="2">
    <location>
        <begin position="322"/>
        <end position="351"/>
    </location>
</feature>
<evidence type="ECO:0000259" key="3">
    <source>
        <dbReference type="PROSITE" id="PS51089"/>
    </source>
</evidence>
<feature type="region of interest" description="Disordered" evidence="2">
    <location>
        <begin position="1294"/>
        <end position="1334"/>
    </location>
</feature>
<dbReference type="InterPro" id="IPR007123">
    <property type="entry name" value="Gelsolin-like_dom"/>
</dbReference>
<feature type="domain" description="HP" evidence="3">
    <location>
        <begin position="3210"/>
        <end position="3273"/>
    </location>
</feature>
<proteinExistence type="inferred from homology"/>
<feature type="compositionally biased region" description="Basic and acidic residues" evidence="2">
    <location>
        <begin position="1643"/>
        <end position="1658"/>
    </location>
</feature>
<feature type="region of interest" description="Disordered" evidence="2">
    <location>
        <begin position="83"/>
        <end position="141"/>
    </location>
</feature>
<feature type="compositionally biased region" description="Low complexity" evidence="2">
    <location>
        <begin position="1688"/>
        <end position="1698"/>
    </location>
</feature>
<evidence type="ECO:0000313" key="5">
    <source>
        <dbReference type="Proteomes" id="UP001153636"/>
    </source>
</evidence>
<feature type="region of interest" description="Disordered" evidence="2">
    <location>
        <begin position="1361"/>
        <end position="1408"/>
    </location>
</feature>
<feature type="compositionally biased region" description="Basic and acidic residues" evidence="2">
    <location>
        <begin position="1449"/>
        <end position="1460"/>
    </location>
</feature>
<dbReference type="PANTHER" id="PTHR11977">
    <property type="entry name" value="VILLIN"/>
    <property type="match status" value="1"/>
</dbReference>
<dbReference type="Gene3D" id="1.10.950.10">
    <property type="entry name" value="Villin headpiece domain"/>
    <property type="match status" value="1"/>
</dbReference>
<feature type="compositionally biased region" description="Polar residues" evidence="2">
    <location>
        <begin position="1245"/>
        <end position="1278"/>
    </location>
</feature>
<feature type="region of interest" description="Disordered" evidence="2">
    <location>
        <begin position="2078"/>
        <end position="2156"/>
    </location>
</feature>
<dbReference type="PANTHER" id="PTHR11977:SF45">
    <property type="entry name" value="SUPERVILLIN"/>
    <property type="match status" value="1"/>
</dbReference>
<reference evidence="4" key="1">
    <citation type="submission" date="2022-01" db="EMBL/GenBank/DDBJ databases">
        <authorList>
            <person name="King R."/>
        </authorList>
    </citation>
    <scope>NUCLEOTIDE SEQUENCE</scope>
</reference>
<feature type="compositionally biased region" description="Polar residues" evidence="2">
    <location>
        <begin position="1361"/>
        <end position="1370"/>
    </location>
</feature>
<dbReference type="SUPFAM" id="SSF47050">
    <property type="entry name" value="VHP, Villin headpiece domain"/>
    <property type="match status" value="1"/>
</dbReference>
<feature type="region of interest" description="Disordered" evidence="2">
    <location>
        <begin position="1742"/>
        <end position="1843"/>
    </location>
</feature>
<comment type="similarity">
    <text evidence="1">Belongs to the villin/gelsolin family.</text>
</comment>
<dbReference type="SMART" id="SM00153">
    <property type="entry name" value="VHP"/>
    <property type="match status" value="1"/>
</dbReference>
<feature type="compositionally biased region" description="Basic and acidic residues" evidence="2">
    <location>
        <begin position="1398"/>
        <end position="1408"/>
    </location>
</feature>
<keyword evidence="5" id="KW-1185">Reference proteome</keyword>
<dbReference type="InterPro" id="IPR007122">
    <property type="entry name" value="Villin/Gelsolin"/>
</dbReference>
<dbReference type="GO" id="GO:0005546">
    <property type="term" value="F:phosphatidylinositol-4,5-bisphosphate binding"/>
    <property type="evidence" value="ECO:0007669"/>
    <property type="project" value="TreeGrafter"/>
</dbReference>
<feature type="region of interest" description="Disordered" evidence="2">
    <location>
        <begin position="1426"/>
        <end position="1474"/>
    </location>
</feature>
<dbReference type="GO" id="GO:0005737">
    <property type="term" value="C:cytoplasm"/>
    <property type="evidence" value="ECO:0007669"/>
    <property type="project" value="TreeGrafter"/>
</dbReference>
<feature type="region of interest" description="Disordered" evidence="2">
    <location>
        <begin position="536"/>
        <end position="555"/>
    </location>
</feature>
<evidence type="ECO:0000256" key="1">
    <source>
        <dbReference type="ARBA" id="ARBA00008418"/>
    </source>
</evidence>
<feature type="compositionally biased region" description="Polar residues" evidence="2">
    <location>
        <begin position="537"/>
        <end position="549"/>
    </location>
</feature>
<sequence>MPLSTVCVSVASNRPTRTWSVSNIPSKDARKLYDMNSADDITTYRDPQFHSPNFQRRTLGCSYDFPEKTYKKDKKWSIASIFRRKKKDESESSSEEDAQKKNFLGRRKKKSESKRKKPAKSAPFDHVVMPPGSRNSLSYSGNNYHEDSAIMSDPTAGIPSYTYANRSLPQIPPQNMSESFSGSVDSVRKSKRGQAMARAEARRNSSKNGSSSEEESHHSNSSVMLHSEENLKIIEKQMSKRSRAARTERYLKRHSKDGENPHNYLRVYKSDAENWKYSDDSNRSPSRSPLIPRTVTPTETKHKLSHSSLNSQSSNLSGLSTIPPSHTTQTRYRISNSTSNPNYKPPQSMNDYNNSMKKYPNNFTTDQRSYSCDDNIHKTDVLHVQFPVMRPKRGFRNLSLIDASQLPSMRHPPPPPPPRDPNRTVPPNYFERPNTFYFDNTGHANAKMFSYTNPYQEQINKKRITSNLHPSYRSTSEDHLVRNALNLPLEIRPSSTTPESQRLFIKNEDTNKPKPVKEQYNYLTDKKPRSRKPIFIQNGSKTAPTNSNPKENEGTNKALNFWKQIDRQTTMNQSIPKKNRSPSPQMFSSHTQVQTKIFLPSAIPIEADTTVNNPIVQKNIISPPSPPVIDAVTKEDIKRKSCNLEEALNELEAIYNSLKLGDEDLLERAEQKEKEMLVKKFESLNTYPSCASKGALSDSSFSYEPFDTVDSPRRKRLSKKTHNLKLDDMAFRKINKDRANTIGDPQSVVSQVSYLMRSPVFSRNHTVQQERNTSEPDITLDDVVYRNVKHSNSVLKVVEPQPPFGIPLGPITPGANSDYLHAKPEFIYKPSFKHKKIPDIVKDDLAFRNLRKDCNKGPALPPLSNEDFSNNNSEANLKYLKKKRAQRSMSANIGNILCKNDNGEDVENHFKTLTDIADAMEIARKVLREKDNKISATKKAFMSDTDATYSHGFDSTKESRLNFLNELRGSVSGTPKSLSLKPPRGLTPERRRSPKESTPIPVSPLEDKRSNNSESTPSSLDDLLNALAVEAKETTERITLELQKLSEDKDDTVSKRLSEIDEVSQKAKLCDKLLDSKDFITVLKNPDDEEEVKSIYEAPVNAESATIIMSRFKGKDDDSNKSIESEHDYENLTSDIEVTLDLSEAEQREVRCLSPFEEKKAALVASFQVLKDSNDAPVKIVSLYDNIDGGAVTDKHPIRRPRLSSWPRFFIHGNLQDHHIEMAENPESRLERIARYKEERRRQLNEQFSSYKSPSKSTRAQTTTNYKDGNSSNASESPRPTIASRLRAAALSQKLSANNDVNDSEPKAADSKRIERDKSNKRKSNLNRSLNSEEVPLTELNSDVKDRRRRRRFFPAELFESSTVSSSGCDTNTTTASLTSPTVSPNTAVVTPSKQTHKKSELSEHMENARRNVTSPYSEMGKYKPYAKRVVTSNPKSSTTSPRSSTTRLNERVRSNDSLHRLPSSPKSQRMIASDDEKTKAIAGRMEGLSALTKQTLARVERLTNKSRESPKKDFDQKKNYRKPEQEKSLLFSILKKNSLDEIPSIIVDNPSLPCATTTVGPVSILKRKVSQDSNKLEHSTNNTPPVTFSPSVLEPSTTRRKQGILKKRRSLDESTVMRHRSCSPDVANKTDSRSILKNQRRSSLEELRRTQSPETHLHSILKRRSSKYDDDDHSLNSPQSILKRRSGASSASSTGSSPHVSITTAVILAAAGGAEMVLDSDGESVRPILKKKSFSEEHMHHNEAFNDAPKPILKKKSSTDTDESEEKPRPILKLPRTSVETEIAESNGDSKNSSETECEVRPILKQGGFREEPSRRLSFRASFGENQTNGEETRQRPTRRSHTICSDFDIDALKMRNKTENSDVSKPRPFSVYELVMSFEQSSSTGAVPKRSQYKRTSNRYKTQPVTINELEASRNLVKSPQRFNDDRASSNFSKNCDSHSLLDFTSSLEKDDDDMKSFFSSSMHNEDSPESIACEKMSSDSAFQSLGDGLELEQVDEQVHESEHEQIISEHRQEFSEKRVDNNDTINNTYKLDLSNVTVDRTRYRSRRHGSSSQFLTQPVTLEEIRAAAELSSAADERAAADQKRISNAATGTSPDKDDEGISCNDSGSSSDSDSSRNAKGRKDERKAKEIRTKFGGDSTSDGESSGGREIKSIFKKDSIMQMRLSLEGVISKSKSQESLGNEFKSQLRTKRSDTQNNMPQAIADLRAKLKIQGESEWRKRVSLHNNASDELKMLKEKNRNNDEISEKSLLSAKKVELDAASKHWKSRVEKSDAVKFSVAGKMNNKVNDAVPTINLPAVNSADKKIPQQKTFKLKEGSGSVSTSPEKNSCDLIRSHSLSFSTRFNFNSPDSDGSTKITKKSVTVLNPDDVTIRKFFKSYEEIDNKDRTDFSLDDFDAVQRQSLLVIKKNVRAQKRRGASNNPIKALASRTDISNEYTEILTGVAEREKKRLNIEKLAKNSDKALEALAGLTSNEDFKAIALKKSSGPVGQVPWKDVMLLQVKGRRHAQIRLVEPSANSINEGDNYILVTSKALYIYTGALSNVIEQSRTSDIVNHMKKTGDLGCKGNNVINISAKDKSSKEAVDFWKILGADTVPDTVEAGHPDEDETYESNILLTNMIYTLDKDELVPCDKYWASIPKVEMLKDTAIYVFDFGSEMYVWSGKNASPVRKKIALKVAKEMWDEGYNYSDCDVCPLNVASVLGARSREKLPLHANARPKWALFAKLTQHRETILFKEKFLDWPDFSRVIRVRSSESLCRNNVSFDVEPCDVEEMIKEKDKEPDLIVENVHMGRGDQYFDEETRRLFVFETLDVTGWRILEHSYEKLSDKSLGQFYDGDSYIFRWDFRQTVRGRELNGNPSKHAAVGRNRCIFFYWQGSNSSVKEKGIAALLTVELDKENAPQIRIAQGFEPAAFLQLFNGKMVVNKGKRDTNGQKTRLFILRGEKENEIYLMEVSLAMSSLRSRSSFVLFDTSSKQVIIWHGIKSKPVKRKGIKVAVDNFIKNKPHNLYLEYYKDVNIIEIVEGSETEDFLNILGNDRNSYHSLLDSKEPFDHTIRLFRMCNLTGEFLATEILCPHRSLDCSPYPFMQTDLYSASQPALFLIDNNYELWLWMGFPPEKNTDDDPSLDQTGSLAVRWQAERKAAMQTAVEFWRRKHGDKRVNAYLVSAGLEPVAFKNLFPAWEDQLDIMELNKKIEKDDEMLPLEKELALLSRTTYPLSDLLHRPLPEGVDPTNIEKYLSADDFQQLLMMTKEEFDKLPSWKKTNLKKEKGLF</sequence>
<dbReference type="GO" id="GO:0051015">
    <property type="term" value="F:actin filament binding"/>
    <property type="evidence" value="ECO:0007669"/>
    <property type="project" value="InterPro"/>
</dbReference>
<feature type="compositionally biased region" description="Basic and acidic residues" evidence="2">
    <location>
        <begin position="1304"/>
        <end position="1318"/>
    </location>
</feature>
<dbReference type="GO" id="GO:0008154">
    <property type="term" value="P:actin polymerization or depolymerization"/>
    <property type="evidence" value="ECO:0007669"/>
    <property type="project" value="TreeGrafter"/>
</dbReference>
<feature type="compositionally biased region" description="Basic and acidic residues" evidence="2">
    <location>
        <begin position="1793"/>
        <end position="1816"/>
    </location>
</feature>
<feature type="compositionally biased region" description="Basic and acidic residues" evidence="2">
    <location>
        <begin position="2078"/>
        <end position="2087"/>
    </location>
</feature>
<gene>
    <name evidence="4" type="ORF">PSYICH_LOCUS3847</name>
</gene>
<dbReference type="EMBL" id="OV651825">
    <property type="protein sequence ID" value="CAH1102546.1"/>
    <property type="molecule type" value="Genomic_DNA"/>
</dbReference>
<dbReference type="PROSITE" id="PS51089">
    <property type="entry name" value="HP"/>
    <property type="match status" value="1"/>
</dbReference>
<dbReference type="Gene3D" id="3.40.20.10">
    <property type="entry name" value="Severin"/>
    <property type="match status" value="5"/>
</dbReference>
<dbReference type="OrthoDB" id="28894at2759"/>
<dbReference type="InterPro" id="IPR036886">
    <property type="entry name" value="Villin_headpiece_dom_sf"/>
</dbReference>
<evidence type="ECO:0000313" key="4">
    <source>
        <dbReference type="EMBL" id="CAH1102546.1"/>
    </source>
</evidence>
<protein>
    <recommendedName>
        <fullName evidence="3">HP domain-containing protein</fullName>
    </recommendedName>
</protein>
<dbReference type="GO" id="GO:0015629">
    <property type="term" value="C:actin cytoskeleton"/>
    <property type="evidence" value="ECO:0007669"/>
    <property type="project" value="TreeGrafter"/>
</dbReference>
<dbReference type="SUPFAM" id="SSF55753">
    <property type="entry name" value="Actin depolymerizing proteins"/>
    <property type="match status" value="5"/>
</dbReference>
<dbReference type="InterPro" id="IPR003128">
    <property type="entry name" value="Villin_headpiece"/>
</dbReference>
<feature type="compositionally biased region" description="Low complexity" evidence="2">
    <location>
        <begin position="1432"/>
        <end position="1448"/>
    </location>
</feature>
<dbReference type="Pfam" id="PF02209">
    <property type="entry name" value="VHP"/>
    <property type="match status" value="1"/>
</dbReference>
<dbReference type="PRINTS" id="PR00597">
    <property type="entry name" value="GELSOLIN"/>
</dbReference>
<feature type="region of interest" description="Disordered" evidence="2">
    <location>
        <begin position="163"/>
        <end position="264"/>
    </location>
</feature>
<feature type="compositionally biased region" description="Low complexity" evidence="2">
    <location>
        <begin position="1371"/>
        <end position="1384"/>
    </location>
</feature>
<accession>A0A9P0G970</accession>
<feature type="compositionally biased region" description="Polar residues" evidence="2">
    <location>
        <begin position="163"/>
        <end position="184"/>
    </location>
</feature>